<feature type="compositionally biased region" description="Basic residues" evidence="1">
    <location>
        <begin position="189"/>
        <end position="212"/>
    </location>
</feature>
<dbReference type="Pfam" id="PF01592">
    <property type="entry name" value="NifU_N"/>
    <property type="match status" value="1"/>
</dbReference>
<gene>
    <name evidence="3" type="ORF">AS026_27945</name>
</gene>
<feature type="region of interest" description="Disordered" evidence="1">
    <location>
        <begin position="186"/>
        <end position="237"/>
    </location>
</feature>
<proteinExistence type="predicted"/>
<dbReference type="RefSeq" id="WP_007539070.1">
    <property type="nucleotide sequence ID" value="NZ_LNCD01000005.1"/>
</dbReference>
<name>A0A109K312_9HYPH</name>
<protein>
    <recommendedName>
        <fullName evidence="2">NIF system FeS cluster assembly NifU N-terminal domain-containing protein</fullName>
    </recommendedName>
</protein>
<dbReference type="SUPFAM" id="SSF82649">
    <property type="entry name" value="SufE/NifU"/>
    <property type="match status" value="1"/>
</dbReference>
<evidence type="ECO:0000313" key="3">
    <source>
        <dbReference type="EMBL" id="KWV59788.1"/>
    </source>
</evidence>
<accession>A0A109K312</accession>
<evidence type="ECO:0000313" key="4">
    <source>
        <dbReference type="Proteomes" id="UP000068164"/>
    </source>
</evidence>
<dbReference type="OrthoDB" id="9808097at2"/>
<dbReference type="GO" id="GO:0051536">
    <property type="term" value="F:iron-sulfur cluster binding"/>
    <property type="evidence" value="ECO:0007669"/>
    <property type="project" value="InterPro"/>
</dbReference>
<sequence length="320" mass="35885">MLNYSEKVKEQFFHQRDTGVLQAASETEVRAMAGGSALELKNRVDPVVQPIMSAKFQMRRCLYAIVRSSKPTELIIGKIVYEALRITNQYLAGFFNRLPPETMHCSAIGYAATAFFRGRECVEDREAGAFFYKDLGVDEVLIRGMPLSTSSPRLSGSLTTPSLAARSHASKPSKQWFSGFAQRWSTKATLRKRRPSRPAQKRSARSRARRGRSRCESSNRFRDPYNRAARNSSGLSGKVRQMTTLQRIRLNGTAPEGMRSHLRADGGDCDLVDGNRDQATSNRCAPGPLVCLPWSLLIDPQRDHRALSPLRHSHPPRLHS</sequence>
<organism evidence="3 4">
    <name type="scientific">Rhizobium altiplani</name>
    <dbReference type="NCBI Taxonomy" id="1864509"/>
    <lineage>
        <taxon>Bacteria</taxon>
        <taxon>Pseudomonadati</taxon>
        <taxon>Pseudomonadota</taxon>
        <taxon>Alphaproteobacteria</taxon>
        <taxon>Hyphomicrobiales</taxon>
        <taxon>Rhizobiaceae</taxon>
        <taxon>Rhizobium/Agrobacterium group</taxon>
        <taxon>Rhizobium</taxon>
    </lineage>
</organism>
<dbReference type="GO" id="GO:0005506">
    <property type="term" value="F:iron ion binding"/>
    <property type="evidence" value="ECO:0007669"/>
    <property type="project" value="InterPro"/>
</dbReference>
<evidence type="ECO:0000256" key="1">
    <source>
        <dbReference type="SAM" id="MobiDB-lite"/>
    </source>
</evidence>
<reference evidence="3 4" key="1">
    <citation type="submission" date="2015-11" db="EMBL/GenBank/DDBJ databases">
        <title>Draft Genome Sequence of the Strain BR 10423 (Rhizobium sp.) isolated from nodules of Mimosa pudica.</title>
        <authorList>
            <person name="Barauna A.C."/>
            <person name="Zilli J.E."/>
            <person name="Simoes-Araujo J.L."/>
            <person name="Reis V.M."/>
            <person name="James E.K."/>
            <person name="Reis F.B.Jr."/>
            <person name="Rouws L.F."/>
            <person name="Passos S.R."/>
            <person name="Gois S.R."/>
        </authorList>
    </citation>
    <scope>NUCLEOTIDE SEQUENCE [LARGE SCALE GENOMIC DNA]</scope>
    <source>
        <strain evidence="3 4">BR10423</strain>
    </source>
</reference>
<dbReference type="PANTHER" id="PTHR10093">
    <property type="entry name" value="IRON-SULFUR CLUSTER ASSEMBLY ENZYME NIFU HOMOLOG"/>
    <property type="match status" value="1"/>
</dbReference>
<dbReference type="Proteomes" id="UP000068164">
    <property type="component" value="Unassembled WGS sequence"/>
</dbReference>
<dbReference type="GO" id="GO:0016226">
    <property type="term" value="P:iron-sulfur cluster assembly"/>
    <property type="evidence" value="ECO:0007669"/>
    <property type="project" value="InterPro"/>
</dbReference>
<dbReference type="EMBL" id="LNCD01000005">
    <property type="protein sequence ID" value="KWV59788.1"/>
    <property type="molecule type" value="Genomic_DNA"/>
</dbReference>
<dbReference type="AlphaFoldDB" id="A0A109K312"/>
<keyword evidence="4" id="KW-1185">Reference proteome</keyword>
<comment type="caution">
    <text evidence="3">The sequence shown here is derived from an EMBL/GenBank/DDBJ whole genome shotgun (WGS) entry which is preliminary data.</text>
</comment>
<feature type="compositionally biased region" description="Basic and acidic residues" evidence="1">
    <location>
        <begin position="213"/>
        <end position="225"/>
    </location>
</feature>
<dbReference type="InterPro" id="IPR002871">
    <property type="entry name" value="NIF_FeS_clus_asmbl_NifU_N"/>
</dbReference>
<evidence type="ECO:0000259" key="2">
    <source>
        <dbReference type="Pfam" id="PF01592"/>
    </source>
</evidence>
<dbReference type="Gene3D" id="3.90.1010.10">
    <property type="match status" value="1"/>
</dbReference>
<feature type="domain" description="NIF system FeS cluster assembly NifU N-terminal" evidence="2">
    <location>
        <begin position="4"/>
        <end position="112"/>
    </location>
</feature>